<dbReference type="Proteomes" id="UP000719942">
    <property type="component" value="Unassembled WGS sequence"/>
</dbReference>
<evidence type="ECO:0000256" key="3">
    <source>
        <dbReference type="ARBA" id="ARBA00022747"/>
    </source>
</evidence>
<dbReference type="InterPro" id="IPR001091">
    <property type="entry name" value="RM_Methyltransferase"/>
</dbReference>
<organism evidence="6 7">
    <name type="scientific">Caproiciproducens faecalis</name>
    <dbReference type="NCBI Taxonomy" id="2820301"/>
    <lineage>
        <taxon>Bacteria</taxon>
        <taxon>Bacillati</taxon>
        <taxon>Bacillota</taxon>
        <taxon>Clostridia</taxon>
        <taxon>Eubacteriales</taxon>
        <taxon>Acutalibacteraceae</taxon>
        <taxon>Caproiciproducens</taxon>
    </lineage>
</organism>
<evidence type="ECO:0000256" key="4">
    <source>
        <dbReference type="RuleBase" id="RU362026"/>
    </source>
</evidence>
<dbReference type="InterPro" id="IPR029063">
    <property type="entry name" value="SAM-dependent_MTases_sf"/>
</dbReference>
<keyword evidence="3" id="KW-0680">Restriction system</keyword>
<dbReference type="SUPFAM" id="SSF110849">
    <property type="entry name" value="ParB/Sulfiredoxin"/>
    <property type="match status" value="1"/>
</dbReference>
<keyword evidence="1 6" id="KW-0489">Methyltransferase</keyword>
<dbReference type="GO" id="GO:0032259">
    <property type="term" value="P:methylation"/>
    <property type="evidence" value="ECO:0007669"/>
    <property type="project" value="UniProtKB-KW"/>
</dbReference>
<dbReference type="GO" id="GO:0008168">
    <property type="term" value="F:methyltransferase activity"/>
    <property type="evidence" value="ECO:0007669"/>
    <property type="project" value="UniProtKB-KW"/>
</dbReference>
<dbReference type="EMBL" id="JAGFNZ010000002">
    <property type="protein sequence ID" value="MBW7572483.1"/>
    <property type="molecule type" value="Genomic_DNA"/>
</dbReference>
<comment type="caution">
    <text evidence="6">The sequence shown here is derived from an EMBL/GenBank/DDBJ whole genome shotgun (WGS) entry which is preliminary data.</text>
</comment>
<proteinExistence type="inferred from homology"/>
<evidence type="ECO:0000259" key="5">
    <source>
        <dbReference type="SMART" id="SM00470"/>
    </source>
</evidence>
<accession>A0ABS7DMN7</accession>
<name>A0ABS7DMN7_9FIRM</name>
<dbReference type="PANTHER" id="PTHR33375:SF1">
    <property type="entry name" value="CHROMOSOME-PARTITIONING PROTEIN PARB-RELATED"/>
    <property type="match status" value="1"/>
</dbReference>
<evidence type="ECO:0000256" key="2">
    <source>
        <dbReference type="ARBA" id="ARBA00022679"/>
    </source>
</evidence>
<dbReference type="PIRSF" id="PIRSF036758">
    <property type="entry name" value="Aden_M_ParB"/>
    <property type="match status" value="1"/>
</dbReference>
<dbReference type="PRINTS" id="PR00508">
    <property type="entry name" value="S21N4MTFRASE"/>
</dbReference>
<dbReference type="SUPFAM" id="SSF53335">
    <property type="entry name" value="S-adenosyl-L-methionine-dependent methyltransferases"/>
    <property type="match status" value="1"/>
</dbReference>
<gene>
    <name evidence="6" type="ORF">J5W02_06615</name>
</gene>
<dbReference type="Pfam" id="PF01555">
    <property type="entry name" value="N6_N4_Mtase"/>
    <property type="match status" value="1"/>
</dbReference>
<dbReference type="Pfam" id="PF02195">
    <property type="entry name" value="ParB_N"/>
    <property type="match status" value="1"/>
</dbReference>
<feature type="domain" description="ParB-like N-terminal" evidence="5">
    <location>
        <begin position="4"/>
        <end position="92"/>
    </location>
</feature>
<sequence length="418" mass="48141">MEFRKIAIDKLVPAEYNPRKKLQPEDKEYEKIKNSIKEFGFAEPIIVNSDMTIIGGHQRYSVLKDLGYTEIECVVLEIDKTKEKALNIALNKISGEWDFERLSKLLDNLQKQDYSVELTGFDMSEAEKLWDEYLGEQSDTSKDDEFEIELPEKPVSQKGDVWLLGKHRLMCGDSTVLADVQKLANGGEIKLICTDPPYNVDYGATQHPSWRKRSIMNDAMGKDDFHDFLFKAFSNIASVAESGAMLYSFMSAQEWGNMMDVLSDCGFHWSSTIIWNKDRLVLSRKDYHTKYEPIFYGWLDNAPRIHQLEDRTQSDVWDFQRPSKSDLHPTMKPIELMQKMITNSSYRGETVLDLFGGSGTTLIACENTDRKSLLMELDPQYVDVIVKRYIDKVGSANEVFLLRGDKKIPYEQVQKPLD</sequence>
<dbReference type="InterPro" id="IPR015840">
    <property type="entry name" value="DNA_MeTrfase_ParB"/>
</dbReference>
<dbReference type="RefSeq" id="WP_219964886.1">
    <property type="nucleotide sequence ID" value="NZ_JAGFNZ010000002.1"/>
</dbReference>
<dbReference type="CDD" id="cd16401">
    <property type="entry name" value="ParB_N_like_MT"/>
    <property type="match status" value="1"/>
</dbReference>
<dbReference type="Gene3D" id="3.40.50.150">
    <property type="entry name" value="Vaccinia Virus protein VP39"/>
    <property type="match status" value="1"/>
</dbReference>
<dbReference type="PANTHER" id="PTHR33375">
    <property type="entry name" value="CHROMOSOME-PARTITIONING PROTEIN PARB-RELATED"/>
    <property type="match status" value="1"/>
</dbReference>
<comment type="similarity">
    <text evidence="4">Belongs to the N(4)/N(6)-methyltransferase family.</text>
</comment>
<dbReference type="EC" id="2.1.1.-" evidence="4"/>
<reference evidence="6 7" key="1">
    <citation type="submission" date="2021-03" db="EMBL/GenBank/DDBJ databases">
        <title>Caproiciproducens sp. nov. isolated from feces of cow.</title>
        <authorList>
            <person name="Choi J.-Y."/>
        </authorList>
    </citation>
    <scope>NUCLEOTIDE SEQUENCE [LARGE SCALE GENOMIC DNA]</scope>
    <source>
        <strain evidence="6 7">AGMB10547</strain>
    </source>
</reference>
<dbReference type="InterPro" id="IPR050336">
    <property type="entry name" value="Chromosome_partition/occlusion"/>
</dbReference>
<evidence type="ECO:0000256" key="1">
    <source>
        <dbReference type="ARBA" id="ARBA00022603"/>
    </source>
</evidence>
<dbReference type="Gene3D" id="3.90.1530.10">
    <property type="entry name" value="Conserved hypothetical protein from pyrococcus furiosus pfu- 392566-001, ParB domain"/>
    <property type="match status" value="1"/>
</dbReference>
<dbReference type="InterPro" id="IPR036086">
    <property type="entry name" value="ParB/Sulfiredoxin_sf"/>
</dbReference>
<dbReference type="InterPro" id="IPR002941">
    <property type="entry name" value="DNA_methylase_N4/N6"/>
</dbReference>
<dbReference type="InterPro" id="IPR003115">
    <property type="entry name" value="ParB_N"/>
</dbReference>
<protein>
    <recommendedName>
        <fullName evidence="4">Methyltransferase</fullName>
        <ecNumber evidence="4">2.1.1.-</ecNumber>
    </recommendedName>
</protein>
<keyword evidence="7" id="KW-1185">Reference proteome</keyword>
<evidence type="ECO:0000313" key="6">
    <source>
        <dbReference type="EMBL" id="MBW7572483.1"/>
    </source>
</evidence>
<evidence type="ECO:0000313" key="7">
    <source>
        <dbReference type="Proteomes" id="UP000719942"/>
    </source>
</evidence>
<keyword evidence="2" id="KW-0808">Transferase</keyword>
<dbReference type="SMART" id="SM00470">
    <property type="entry name" value="ParB"/>
    <property type="match status" value="1"/>
</dbReference>